<protein>
    <recommendedName>
        <fullName evidence="4">Nucleolar protein 16</fullName>
    </recommendedName>
</protein>
<feature type="compositionally biased region" description="Basic and acidic residues" evidence="1">
    <location>
        <begin position="351"/>
        <end position="361"/>
    </location>
</feature>
<feature type="compositionally biased region" description="Basic and acidic residues" evidence="1">
    <location>
        <begin position="193"/>
        <end position="203"/>
    </location>
</feature>
<reference evidence="2" key="1">
    <citation type="submission" date="2021-06" db="EMBL/GenBank/DDBJ databases">
        <title>Parelaphostrongylus tenuis whole genome reference sequence.</title>
        <authorList>
            <person name="Garwood T.J."/>
            <person name="Larsen P.A."/>
            <person name="Fountain-Jones N.M."/>
            <person name="Garbe J.R."/>
            <person name="Macchietto M.G."/>
            <person name="Kania S.A."/>
            <person name="Gerhold R.W."/>
            <person name="Richards J.E."/>
            <person name="Wolf T.M."/>
        </authorList>
    </citation>
    <scope>NUCLEOTIDE SEQUENCE</scope>
    <source>
        <strain evidence="2">MNPRO001-30</strain>
        <tissue evidence="2">Meninges</tissue>
    </source>
</reference>
<proteinExistence type="predicted"/>
<keyword evidence="3" id="KW-1185">Reference proteome</keyword>
<evidence type="ECO:0008006" key="4">
    <source>
        <dbReference type="Google" id="ProtNLM"/>
    </source>
</evidence>
<dbReference type="AlphaFoldDB" id="A0AAD5QJ55"/>
<feature type="region of interest" description="Disordered" evidence="1">
    <location>
        <begin position="1"/>
        <end position="73"/>
    </location>
</feature>
<feature type="compositionally biased region" description="Basic and acidic residues" evidence="1">
    <location>
        <begin position="275"/>
        <end position="288"/>
    </location>
</feature>
<dbReference type="EMBL" id="JAHQIW010001965">
    <property type="protein sequence ID" value="KAJ1354103.1"/>
    <property type="molecule type" value="Genomic_DNA"/>
</dbReference>
<gene>
    <name evidence="2" type="ORF">KIN20_010921</name>
</gene>
<feature type="compositionally biased region" description="Basic and acidic residues" evidence="1">
    <location>
        <begin position="237"/>
        <end position="252"/>
    </location>
</feature>
<feature type="compositionally biased region" description="Basic and acidic residues" evidence="1">
    <location>
        <begin position="128"/>
        <end position="176"/>
    </location>
</feature>
<comment type="caution">
    <text evidence="2">The sequence shown here is derived from an EMBL/GenBank/DDBJ whole genome shotgun (WGS) entry which is preliminary data.</text>
</comment>
<feature type="region of interest" description="Disordered" evidence="1">
    <location>
        <begin position="128"/>
        <end position="361"/>
    </location>
</feature>
<evidence type="ECO:0000256" key="1">
    <source>
        <dbReference type="SAM" id="MobiDB-lite"/>
    </source>
</evidence>
<name>A0AAD5QJ55_PARTN</name>
<feature type="compositionally biased region" description="Polar residues" evidence="1">
    <location>
        <begin position="205"/>
        <end position="215"/>
    </location>
</feature>
<accession>A0AAD5QJ55</accession>
<organism evidence="2 3">
    <name type="scientific">Parelaphostrongylus tenuis</name>
    <name type="common">Meningeal worm</name>
    <dbReference type="NCBI Taxonomy" id="148309"/>
    <lineage>
        <taxon>Eukaryota</taxon>
        <taxon>Metazoa</taxon>
        <taxon>Ecdysozoa</taxon>
        <taxon>Nematoda</taxon>
        <taxon>Chromadorea</taxon>
        <taxon>Rhabditida</taxon>
        <taxon>Rhabditina</taxon>
        <taxon>Rhabditomorpha</taxon>
        <taxon>Strongyloidea</taxon>
        <taxon>Metastrongylidae</taxon>
        <taxon>Parelaphostrongylus</taxon>
    </lineage>
</organism>
<dbReference type="Proteomes" id="UP001196413">
    <property type="component" value="Unassembled WGS sequence"/>
</dbReference>
<feature type="compositionally biased region" description="Basic residues" evidence="1">
    <location>
        <begin position="227"/>
        <end position="236"/>
    </location>
</feature>
<evidence type="ECO:0000313" key="3">
    <source>
        <dbReference type="Proteomes" id="UP001196413"/>
    </source>
</evidence>
<sequence>MQKSEMKMQKEAAEKQASERKAVEEKAKKELEVAAEKQASERKAAEEKAKKELEVAAEKQASERKAAEEKAKKELEVAAEKQALERKAVEEKAKKELEVAAEKQALERKAVEEKAKKELEVAAEKQALERKAVEEKANKELELINKEKENAIKVTKAKESEQGFTKEKLSPTDKRSAPYSSSEEEVEKKKQKKETEPSEEKHTSTKITGVTTSKTATDDDVYEDGKHAKKKGGKTKKTSESDSGFHNDDHDTVVTNDVLHVDDVHKVQKPHGKHKEVQEKTKSKKSDNEFTEVANGDMAHNKVPTHINESASPLVEIPSSGSVVSKNEYKPQEIDNDGESNLHSSFTEDETSPKTNEHMGKNGQHKLVENHMSRETISTVIVSDSMNSQKVHVPTDGGNKSPTPIHVDETVAQVKRAESHTTAATPPTQFAQNVEKLVTRLSTKMEHDAAEGDPSVKTTLDAQLNLLSEKKSDVSADHRAHLTTLPLEHHVSRPMTPLSRDRLYKLLPKDIIFCSGLIDSHGEDYAAMAADPRNVYKENARGIQRKIRIFKESPHYQTYLRAKNEGRPIEEILAEESQT</sequence>
<evidence type="ECO:0000313" key="2">
    <source>
        <dbReference type="EMBL" id="KAJ1354103.1"/>
    </source>
</evidence>